<protein>
    <submittedName>
        <fullName evidence="10">Amino acid transporter</fullName>
    </submittedName>
</protein>
<evidence type="ECO:0000256" key="9">
    <source>
        <dbReference type="SAM" id="Phobius"/>
    </source>
</evidence>
<dbReference type="PROSITE" id="PS00713">
    <property type="entry name" value="NA_DICARBOXYL_SYMP_1"/>
    <property type="match status" value="1"/>
</dbReference>
<feature type="region of interest" description="Disordered" evidence="8">
    <location>
        <begin position="416"/>
        <end position="461"/>
    </location>
</feature>
<dbReference type="RefSeq" id="WP_040273815.1">
    <property type="nucleotide sequence ID" value="NZ_JROO01000026.1"/>
</dbReference>
<dbReference type="STRING" id="183763.LP52_13620"/>
<feature type="compositionally biased region" description="Basic and acidic residues" evidence="8">
    <location>
        <begin position="416"/>
        <end position="427"/>
    </location>
</feature>
<evidence type="ECO:0000256" key="3">
    <source>
        <dbReference type="ARBA" id="ARBA00022475"/>
    </source>
</evidence>
<feature type="transmembrane region" description="Helical" evidence="9">
    <location>
        <begin position="53"/>
        <end position="77"/>
    </location>
</feature>
<evidence type="ECO:0000256" key="1">
    <source>
        <dbReference type="ARBA" id="ARBA00004651"/>
    </source>
</evidence>
<dbReference type="EMBL" id="JROO01000026">
    <property type="protein sequence ID" value="KIH98456.1"/>
    <property type="molecule type" value="Genomic_DNA"/>
</dbReference>
<dbReference type="PANTHER" id="PTHR42865:SF7">
    <property type="entry name" value="PROTON_GLUTAMATE-ASPARTATE SYMPORTER"/>
    <property type="match status" value="1"/>
</dbReference>
<dbReference type="GO" id="GO:0046942">
    <property type="term" value="P:carboxylic acid transport"/>
    <property type="evidence" value="ECO:0007669"/>
    <property type="project" value="UniProtKB-ARBA"/>
</dbReference>
<feature type="transmembrane region" description="Helical" evidence="9">
    <location>
        <begin position="21"/>
        <end position="41"/>
    </location>
</feature>
<comment type="subcellular location">
    <subcellularLocation>
        <location evidence="1">Cell membrane</location>
        <topology evidence="1">Multi-pass membrane protein</topology>
    </subcellularLocation>
</comment>
<keyword evidence="4 9" id="KW-0812">Transmembrane</keyword>
<name>A0A0C2JAG3_9ACTN</name>
<keyword evidence="7 9" id="KW-0472">Membrane</keyword>
<feature type="transmembrane region" description="Helical" evidence="9">
    <location>
        <begin position="363"/>
        <end position="385"/>
    </location>
</feature>
<dbReference type="OrthoDB" id="9766690at2"/>
<keyword evidence="3" id="KW-1003">Cell membrane</keyword>
<evidence type="ECO:0000313" key="11">
    <source>
        <dbReference type="Proteomes" id="UP000031675"/>
    </source>
</evidence>
<evidence type="ECO:0000256" key="7">
    <source>
        <dbReference type="ARBA" id="ARBA00023136"/>
    </source>
</evidence>
<dbReference type="GO" id="GO:0005886">
    <property type="term" value="C:plasma membrane"/>
    <property type="evidence" value="ECO:0007669"/>
    <property type="project" value="UniProtKB-SubCell"/>
</dbReference>
<feature type="compositionally biased region" description="Basic and acidic residues" evidence="8">
    <location>
        <begin position="444"/>
        <end position="461"/>
    </location>
</feature>
<dbReference type="InterPro" id="IPR036458">
    <property type="entry name" value="Na:dicarbo_symporter_sf"/>
</dbReference>
<dbReference type="Gene3D" id="1.10.3860.10">
    <property type="entry name" value="Sodium:dicarboxylate symporter"/>
    <property type="match status" value="1"/>
</dbReference>
<reference evidence="11" key="1">
    <citation type="journal article" date="2015" name="Chem. Biol.">
        <title>Structure, bioactivity, and resistance mechanism of streptomonomicin, an unusual lasso Peptide from an understudied halophilic actinomycete.</title>
        <authorList>
            <person name="Metelev M."/>
            <person name="Tietz J.I."/>
            <person name="Melby J.O."/>
            <person name="Blair P.M."/>
            <person name="Zhu L."/>
            <person name="Livnat I."/>
            <person name="Severinov K."/>
            <person name="Mitchell D.A."/>
        </authorList>
    </citation>
    <scope>NUCLEOTIDE SEQUENCE [LARGE SCALE GENOMIC DNA]</scope>
    <source>
        <strain evidence="11">YIM 90003</strain>
    </source>
</reference>
<dbReference type="PANTHER" id="PTHR42865">
    <property type="entry name" value="PROTON/GLUTAMATE-ASPARTATE SYMPORTER"/>
    <property type="match status" value="1"/>
</dbReference>
<keyword evidence="5" id="KW-0769">Symport</keyword>
<dbReference type="SUPFAM" id="SSF118215">
    <property type="entry name" value="Proton glutamate symport protein"/>
    <property type="match status" value="1"/>
</dbReference>
<accession>A0A0C2JAG3</accession>
<feature type="transmembrane region" description="Helical" evidence="9">
    <location>
        <begin position="196"/>
        <end position="218"/>
    </location>
</feature>
<keyword evidence="11" id="KW-1185">Reference proteome</keyword>
<evidence type="ECO:0000256" key="2">
    <source>
        <dbReference type="ARBA" id="ARBA00022448"/>
    </source>
</evidence>
<keyword evidence="2" id="KW-0813">Transport</keyword>
<feature type="transmembrane region" description="Helical" evidence="9">
    <location>
        <begin position="89"/>
        <end position="111"/>
    </location>
</feature>
<gene>
    <name evidence="10" type="ORF">LP52_13620</name>
</gene>
<keyword evidence="6 9" id="KW-1133">Transmembrane helix</keyword>
<dbReference type="AlphaFoldDB" id="A0A0C2JAG3"/>
<evidence type="ECO:0000256" key="4">
    <source>
        <dbReference type="ARBA" id="ARBA00022692"/>
    </source>
</evidence>
<evidence type="ECO:0000256" key="8">
    <source>
        <dbReference type="SAM" id="MobiDB-lite"/>
    </source>
</evidence>
<evidence type="ECO:0000256" key="6">
    <source>
        <dbReference type="ARBA" id="ARBA00022989"/>
    </source>
</evidence>
<dbReference type="PRINTS" id="PR00173">
    <property type="entry name" value="EDTRNSPORT"/>
</dbReference>
<proteinExistence type="predicted"/>
<feature type="transmembrane region" description="Helical" evidence="9">
    <location>
        <begin position="238"/>
        <end position="260"/>
    </location>
</feature>
<dbReference type="Pfam" id="PF00375">
    <property type="entry name" value="SDF"/>
    <property type="match status" value="1"/>
</dbReference>
<feature type="transmembrane region" description="Helical" evidence="9">
    <location>
        <begin position="154"/>
        <end position="175"/>
    </location>
</feature>
<evidence type="ECO:0000313" key="10">
    <source>
        <dbReference type="EMBL" id="KIH98456.1"/>
    </source>
</evidence>
<dbReference type="Proteomes" id="UP000031675">
    <property type="component" value="Unassembled WGS sequence"/>
</dbReference>
<evidence type="ECO:0000256" key="5">
    <source>
        <dbReference type="ARBA" id="ARBA00022847"/>
    </source>
</evidence>
<dbReference type="GO" id="GO:0015293">
    <property type="term" value="F:symporter activity"/>
    <property type="evidence" value="ECO:0007669"/>
    <property type="project" value="UniProtKB-KW"/>
</dbReference>
<dbReference type="InterPro" id="IPR001991">
    <property type="entry name" value="Na-dicarboxylate_symporter"/>
</dbReference>
<sequence>MADEPSSPPRRSLWRRYLDFPLIYKLAIALVAGAVVGLVVGEPATALQPLGDVFLRLLQMLVMPLVVVTLIAGVSSVSPARLGGIGLKVLVFYLATSAVAITVGLLAALAVSPGTGLQAPGQTDQSPEQAPPVTQTLLEIVPENPFAALAEGNVLAVMFAAIAAGIALAFMRSSADARISSLGELLRRGVDGGVELVFVIVRGVLQYAPVGVFALIAVVMAETGVDALVPLAKLTGVVYGGVAVQIGVYVAVLALFRVGLRRFFAAAREPMVTAFATRSSSGTLPVSTRAARRMGVDEGVYGFTLPLGATVNMDGTAIYVGAATVFVANVAGVELTVGQLLMVVLVGVLASIGTAGVPGAGLIMLSLAVTQAGLPFAPVALVAGIDAVLDMVRTMCNVTGDLTGTRIIARTERGMLHEPPEDGHPPGEPESGGDAHAVHSGAEQGHERSAGPPDTAERSGT</sequence>
<comment type="caution">
    <text evidence="10">The sequence shown here is derived from an EMBL/GenBank/DDBJ whole genome shotgun (WGS) entry which is preliminary data.</text>
</comment>
<dbReference type="InterPro" id="IPR018107">
    <property type="entry name" value="Na-dicarboxylate_symporter_CS"/>
</dbReference>
<organism evidence="10 11">
    <name type="scientific">Streptomonospora alba</name>
    <dbReference type="NCBI Taxonomy" id="183763"/>
    <lineage>
        <taxon>Bacteria</taxon>
        <taxon>Bacillati</taxon>
        <taxon>Actinomycetota</taxon>
        <taxon>Actinomycetes</taxon>
        <taxon>Streptosporangiales</taxon>
        <taxon>Nocardiopsidaceae</taxon>
        <taxon>Streptomonospora</taxon>
    </lineage>
</organism>